<dbReference type="PROSITE" id="PS50931">
    <property type="entry name" value="HTH_LYSR"/>
    <property type="match status" value="1"/>
</dbReference>
<protein>
    <submittedName>
        <fullName evidence="6">LysR family transcriptional regulator</fullName>
    </submittedName>
</protein>
<dbReference type="Pfam" id="PF03466">
    <property type="entry name" value="LysR_substrate"/>
    <property type="match status" value="1"/>
</dbReference>
<evidence type="ECO:0000256" key="3">
    <source>
        <dbReference type="ARBA" id="ARBA00023125"/>
    </source>
</evidence>
<dbReference type="SUPFAM" id="SSF46785">
    <property type="entry name" value="Winged helix' DNA-binding domain"/>
    <property type="match status" value="1"/>
</dbReference>
<evidence type="ECO:0000313" key="6">
    <source>
        <dbReference type="EMBL" id="MFC7703686.1"/>
    </source>
</evidence>
<evidence type="ECO:0000256" key="1">
    <source>
        <dbReference type="ARBA" id="ARBA00009437"/>
    </source>
</evidence>
<dbReference type="InterPro" id="IPR050389">
    <property type="entry name" value="LysR-type_TF"/>
</dbReference>
<reference evidence="7" key="1">
    <citation type="journal article" date="2019" name="Int. J. Syst. Evol. Microbiol.">
        <title>The Global Catalogue of Microorganisms (GCM) 10K type strain sequencing project: providing services to taxonomists for standard genome sequencing and annotation.</title>
        <authorList>
            <consortium name="The Broad Institute Genomics Platform"/>
            <consortium name="The Broad Institute Genome Sequencing Center for Infectious Disease"/>
            <person name="Wu L."/>
            <person name="Ma J."/>
        </authorList>
    </citation>
    <scope>NUCLEOTIDE SEQUENCE [LARGE SCALE GENOMIC DNA]</scope>
    <source>
        <strain evidence="7">CGMCC 1.12750</strain>
    </source>
</reference>
<evidence type="ECO:0000259" key="5">
    <source>
        <dbReference type="PROSITE" id="PS50931"/>
    </source>
</evidence>
<feature type="domain" description="HTH lysR-type" evidence="5">
    <location>
        <begin position="9"/>
        <end position="66"/>
    </location>
</feature>
<comment type="similarity">
    <text evidence="1">Belongs to the LysR transcriptional regulatory family.</text>
</comment>
<dbReference type="Gene3D" id="3.40.190.10">
    <property type="entry name" value="Periplasmic binding protein-like II"/>
    <property type="match status" value="2"/>
</dbReference>
<dbReference type="EMBL" id="JBHTFQ010000002">
    <property type="protein sequence ID" value="MFC7703686.1"/>
    <property type="molecule type" value="Genomic_DNA"/>
</dbReference>
<accession>A0ABW2UG88</accession>
<dbReference type="InterPro" id="IPR005119">
    <property type="entry name" value="LysR_subst-bd"/>
</dbReference>
<dbReference type="Gene3D" id="1.10.10.10">
    <property type="entry name" value="Winged helix-like DNA-binding domain superfamily/Winged helix DNA-binding domain"/>
    <property type="match status" value="1"/>
</dbReference>
<evidence type="ECO:0000313" key="7">
    <source>
        <dbReference type="Proteomes" id="UP001596516"/>
    </source>
</evidence>
<evidence type="ECO:0000256" key="4">
    <source>
        <dbReference type="ARBA" id="ARBA00023163"/>
    </source>
</evidence>
<dbReference type="PANTHER" id="PTHR30118:SF6">
    <property type="entry name" value="HTH-TYPE TRANSCRIPTIONAL REGULATOR LEUO"/>
    <property type="match status" value="1"/>
</dbReference>
<comment type="caution">
    <text evidence="6">The sequence shown here is derived from an EMBL/GenBank/DDBJ whole genome shotgun (WGS) entry which is preliminary data.</text>
</comment>
<dbReference type="SUPFAM" id="SSF53850">
    <property type="entry name" value="Periplasmic binding protein-like II"/>
    <property type="match status" value="1"/>
</dbReference>
<keyword evidence="4" id="KW-0804">Transcription</keyword>
<keyword evidence="7" id="KW-1185">Reference proteome</keyword>
<dbReference type="PRINTS" id="PR00039">
    <property type="entry name" value="HTHLYSR"/>
</dbReference>
<keyword evidence="3" id="KW-0238">DNA-binding</keyword>
<dbReference type="InterPro" id="IPR000847">
    <property type="entry name" value="LysR_HTH_N"/>
</dbReference>
<dbReference type="Pfam" id="PF00126">
    <property type="entry name" value="HTH_1"/>
    <property type="match status" value="1"/>
</dbReference>
<dbReference type="InterPro" id="IPR036388">
    <property type="entry name" value="WH-like_DNA-bd_sf"/>
</dbReference>
<dbReference type="CDD" id="cd08417">
    <property type="entry name" value="PBP2_Nitroaromatics_like"/>
    <property type="match status" value="1"/>
</dbReference>
<keyword evidence="2" id="KW-0805">Transcription regulation</keyword>
<sequence>MESIDESRTDFHALRLLATVHRLGSFSAAAEALGLNQSTVSYGINRLRKVFGDPLFVRVGQGIRPTQRCDDIARGAASLVRQFEELTVPATFEPSESREKVVISCNFYEREIILPRLFRILRKEAPHMRLSIIQANARGHEQLLDEQCDLLLTPVVSDTAGLYVRTLFEERYAGFVSHDSSLAGRQMTMTDYAQAAHVAVRYQEHWRPFYHAVLAEQGITVEPALELPSFGNVSRYIEGTDLLLTAPSGLHAVLPGCARISVPFDSRFKEQMFWNARSHERPINRWLRTKIVEVIRQLEAEGRILPRP</sequence>
<dbReference type="InterPro" id="IPR036390">
    <property type="entry name" value="WH_DNA-bd_sf"/>
</dbReference>
<proteinExistence type="inferred from homology"/>
<evidence type="ECO:0000256" key="2">
    <source>
        <dbReference type="ARBA" id="ARBA00023015"/>
    </source>
</evidence>
<name>A0ABW2UG88_9RHOB</name>
<organism evidence="6 7">
    <name type="scientific">Plastorhodobacter daqingensis</name>
    <dbReference type="NCBI Taxonomy" id="1387281"/>
    <lineage>
        <taxon>Bacteria</taxon>
        <taxon>Pseudomonadati</taxon>
        <taxon>Pseudomonadota</taxon>
        <taxon>Alphaproteobacteria</taxon>
        <taxon>Rhodobacterales</taxon>
        <taxon>Paracoccaceae</taxon>
        <taxon>Plastorhodobacter</taxon>
    </lineage>
</organism>
<gene>
    <name evidence="6" type="ORF">ACFQXB_05715</name>
</gene>
<dbReference type="PANTHER" id="PTHR30118">
    <property type="entry name" value="HTH-TYPE TRANSCRIPTIONAL REGULATOR LEUO-RELATED"/>
    <property type="match status" value="1"/>
</dbReference>
<dbReference type="Proteomes" id="UP001596516">
    <property type="component" value="Unassembled WGS sequence"/>
</dbReference>
<dbReference type="InterPro" id="IPR037402">
    <property type="entry name" value="YidZ_PBP2"/>
</dbReference>
<dbReference type="RefSeq" id="WP_377400448.1">
    <property type="nucleotide sequence ID" value="NZ_JBHTFQ010000002.1"/>
</dbReference>